<dbReference type="PIRSF" id="PIRSF016642">
    <property type="entry name" value="UCP016642"/>
    <property type="match status" value="1"/>
</dbReference>
<evidence type="ECO:0000313" key="2">
    <source>
        <dbReference type="EMBL" id="MDF4024029.1"/>
    </source>
</evidence>
<dbReference type="Pfam" id="PF09825">
    <property type="entry name" value="BPL_N"/>
    <property type="match status" value="1"/>
</dbReference>
<evidence type="ECO:0000313" key="3">
    <source>
        <dbReference type="Proteomes" id="UP001528850"/>
    </source>
</evidence>
<dbReference type="Gene3D" id="3.40.50.880">
    <property type="match status" value="1"/>
</dbReference>
<dbReference type="Proteomes" id="UP001528850">
    <property type="component" value="Unassembled WGS sequence"/>
</dbReference>
<dbReference type="InterPro" id="IPR015834">
    <property type="entry name" value="UCP016642"/>
</dbReference>
<feature type="domain" description="Biotin-protein ligase N-terminal" evidence="1">
    <location>
        <begin position="29"/>
        <end position="126"/>
    </location>
</feature>
<comment type="caution">
    <text evidence="2">The sequence shown here is derived from an EMBL/GenBank/DDBJ whole genome shotgun (WGS) entry which is preliminary data.</text>
</comment>
<organism evidence="2 3">
    <name type="scientific">Luteibacter sahnii</name>
    <dbReference type="NCBI Taxonomy" id="3021977"/>
    <lineage>
        <taxon>Bacteria</taxon>
        <taxon>Pseudomonadati</taxon>
        <taxon>Pseudomonadota</taxon>
        <taxon>Gammaproteobacteria</taxon>
        <taxon>Lysobacterales</taxon>
        <taxon>Rhodanobacteraceae</taxon>
        <taxon>Luteibacter</taxon>
    </lineage>
</organism>
<proteinExistence type="predicted"/>
<dbReference type="InterPro" id="IPR019197">
    <property type="entry name" value="Biotin-prot_ligase_N"/>
</dbReference>
<keyword evidence="3" id="KW-1185">Reference proteome</keyword>
<protein>
    <submittedName>
        <fullName evidence="2">BPL-N domain-containing protein</fullName>
    </submittedName>
</protein>
<sequence length="246" mass="26838">MFLYLIGMLWTLAVALVAVSTARASDVVRVAVYRGPAACEDCSQTAKQAIERLGGHYQVDFVGAHERRDITANTLARYDVYVQPGGGQDIPGALRALGERRVTAIREFVRHGGRYLGLCMGAYLADASNIGLIDDDLDAEVGRPGFEADTIDDQAVDTWWHGRRNSVFYQDGPYFPAASASPGYQPIATYANGDVAAARYRFGHGRVLLTGPHPEADETWFDAAGIPLERMPRDDLVKQVMDSLGD</sequence>
<accession>A0ABT6B7T5</accession>
<dbReference type="EMBL" id="JARJJS010000001">
    <property type="protein sequence ID" value="MDF4024029.1"/>
    <property type="molecule type" value="Genomic_DNA"/>
</dbReference>
<dbReference type="InterPro" id="IPR029062">
    <property type="entry name" value="Class_I_gatase-like"/>
</dbReference>
<reference evidence="2 3" key="1">
    <citation type="journal article" date="2024" name="Curr. Microbiol.">
        <title>Luteibacter sahnii sp. nov., A Novel Yellow-Colored Xanthomonadin Pigment Producing Probiotic Bacterium from Healthy Rice Seed Microbiome.</title>
        <authorList>
            <person name="Jaiswal G."/>
            <person name="Rana R."/>
            <person name="Nayak P.K."/>
            <person name="Chouhan R."/>
            <person name="Gandhi S.G."/>
            <person name="Patel H.K."/>
            <person name="Patil P.B."/>
        </authorList>
    </citation>
    <scope>NUCLEOTIDE SEQUENCE [LARGE SCALE GENOMIC DNA]</scope>
    <source>
        <strain evidence="2 3">PPL201</strain>
    </source>
</reference>
<evidence type="ECO:0000259" key="1">
    <source>
        <dbReference type="Pfam" id="PF09825"/>
    </source>
</evidence>
<dbReference type="SUPFAM" id="SSF52317">
    <property type="entry name" value="Class I glutamine amidotransferase-like"/>
    <property type="match status" value="1"/>
</dbReference>
<gene>
    <name evidence="2" type="ORF">P3W24_03445</name>
</gene>
<name>A0ABT6B7T5_9GAMM</name>